<proteinExistence type="predicted"/>
<keyword evidence="5" id="KW-1185">Reference proteome</keyword>
<organism evidence="4 5">
    <name type="scientific">Cinchona calisaya</name>
    <dbReference type="NCBI Taxonomy" id="153742"/>
    <lineage>
        <taxon>Eukaryota</taxon>
        <taxon>Viridiplantae</taxon>
        <taxon>Streptophyta</taxon>
        <taxon>Embryophyta</taxon>
        <taxon>Tracheophyta</taxon>
        <taxon>Spermatophyta</taxon>
        <taxon>Magnoliopsida</taxon>
        <taxon>eudicotyledons</taxon>
        <taxon>Gunneridae</taxon>
        <taxon>Pentapetalae</taxon>
        <taxon>asterids</taxon>
        <taxon>lamiids</taxon>
        <taxon>Gentianales</taxon>
        <taxon>Rubiaceae</taxon>
        <taxon>Cinchonoideae</taxon>
        <taxon>Cinchoneae</taxon>
        <taxon>Cinchona</taxon>
    </lineage>
</organism>
<dbReference type="EMBL" id="JBJUIK010000012">
    <property type="protein sequence ID" value="KAL3508308.1"/>
    <property type="molecule type" value="Genomic_DNA"/>
</dbReference>
<comment type="caution">
    <text evidence="4">The sequence shown here is derived from an EMBL/GenBank/DDBJ whole genome shotgun (WGS) entry which is preliminary data.</text>
</comment>
<reference evidence="4 5" key="1">
    <citation type="submission" date="2024-11" db="EMBL/GenBank/DDBJ databases">
        <title>A near-complete genome assembly of Cinchona calisaya.</title>
        <authorList>
            <person name="Lian D.C."/>
            <person name="Zhao X.W."/>
            <person name="Wei L."/>
        </authorList>
    </citation>
    <scope>NUCLEOTIDE SEQUENCE [LARGE SCALE GENOMIC DNA]</scope>
    <source>
        <tissue evidence="4">Nenye</tissue>
    </source>
</reference>
<keyword evidence="2" id="KW-0732">Signal</keyword>
<dbReference type="PANTHER" id="PTHR31533">
    <property type="entry name" value="GPI-ANCHORED PROTEIN LLG1-RELATED-RELATED"/>
    <property type="match status" value="1"/>
</dbReference>
<feature type="transmembrane region" description="Helical" evidence="1">
    <location>
        <begin position="151"/>
        <end position="168"/>
    </location>
</feature>
<dbReference type="InterPro" id="IPR039307">
    <property type="entry name" value="LORELEI-like"/>
</dbReference>
<evidence type="ECO:0000256" key="2">
    <source>
        <dbReference type="SAM" id="SignalP"/>
    </source>
</evidence>
<evidence type="ECO:0000313" key="4">
    <source>
        <dbReference type="EMBL" id="KAL3508308.1"/>
    </source>
</evidence>
<dbReference type="AlphaFoldDB" id="A0ABD2YRZ4"/>
<keyword evidence="1" id="KW-0812">Transmembrane</keyword>
<keyword evidence="1" id="KW-0472">Membrane</keyword>
<feature type="signal peptide" evidence="2">
    <location>
        <begin position="1"/>
        <end position="25"/>
    </location>
</feature>
<name>A0ABD2YRZ4_9GENT</name>
<accession>A0ABD2YRZ4</accession>
<evidence type="ECO:0000256" key="1">
    <source>
        <dbReference type="SAM" id="Phobius"/>
    </source>
</evidence>
<feature type="domain" description="GPI-anchored protein LLG1-like" evidence="3">
    <location>
        <begin position="53"/>
        <end position="129"/>
    </location>
</feature>
<keyword evidence="1" id="KW-1133">Transmembrane helix</keyword>
<dbReference type="InterPro" id="IPR058888">
    <property type="entry name" value="LLG1-like"/>
</dbReference>
<gene>
    <name evidence="4" type="ORF">ACH5RR_027709</name>
</gene>
<evidence type="ECO:0000259" key="3">
    <source>
        <dbReference type="Pfam" id="PF26578"/>
    </source>
</evidence>
<dbReference type="PANTHER" id="PTHR31533:SF2">
    <property type="entry name" value="GPI-ANCHORED PROTEIN LLG1"/>
    <property type="match status" value="1"/>
</dbReference>
<evidence type="ECO:0000313" key="5">
    <source>
        <dbReference type="Proteomes" id="UP001630127"/>
    </source>
</evidence>
<dbReference type="Pfam" id="PF26578">
    <property type="entry name" value="LLG1"/>
    <property type="match status" value="1"/>
</dbReference>
<sequence length="170" mass="18465">MGRIQHHQICGVFMICLSLVSSNSASTSISDGIFEDHIATGRNLLQAKQNCPINFEFQNYNIITSKCKGPQYLPSLCCPAFKEFACPFVEALNDLTNDCATTMFSYINLNGKYPPGLFASECTEGKEGLACPALPPSESDTANGSQITRNPSAALLLAATFIVLLWLFQV</sequence>
<protein>
    <recommendedName>
        <fullName evidence="3">GPI-anchored protein LLG1-like domain-containing protein</fullName>
    </recommendedName>
</protein>
<dbReference type="Proteomes" id="UP001630127">
    <property type="component" value="Unassembled WGS sequence"/>
</dbReference>
<feature type="chain" id="PRO_5044837230" description="GPI-anchored protein LLG1-like domain-containing protein" evidence="2">
    <location>
        <begin position="26"/>
        <end position="170"/>
    </location>
</feature>